<protein>
    <recommendedName>
        <fullName evidence="4">Transketolase-like pyrimidine-binding domain-containing protein</fullName>
    </recommendedName>
</protein>
<dbReference type="AlphaFoldDB" id="X0ZY71"/>
<dbReference type="InterPro" id="IPR029061">
    <property type="entry name" value="THDP-binding"/>
</dbReference>
<feature type="domain" description="Transketolase-like pyrimidine-binding" evidence="1">
    <location>
        <begin position="7"/>
        <end position="62"/>
    </location>
</feature>
<feature type="domain" description="Transketolase C-terminal" evidence="2">
    <location>
        <begin position="74"/>
        <end position="195"/>
    </location>
</feature>
<accession>X0ZY71</accession>
<dbReference type="SUPFAM" id="SSF52922">
    <property type="entry name" value="TK C-terminal domain-like"/>
    <property type="match status" value="1"/>
</dbReference>
<evidence type="ECO:0000259" key="2">
    <source>
        <dbReference type="Pfam" id="PF02780"/>
    </source>
</evidence>
<dbReference type="SUPFAM" id="SSF52518">
    <property type="entry name" value="Thiamin diphosphate-binding fold (THDP-binding)"/>
    <property type="match status" value="1"/>
</dbReference>
<evidence type="ECO:0000259" key="1">
    <source>
        <dbReference type="Pfam" id="PF02779"/>
    </source>
</evidence>
<organism evidence="3">
    <name type="scientific">marine sediment metagenome</name>
    <dbReference type="NCBI Taxonomy" id="412755"/>
    <lineage>
        <taxon>unclassified sequences</taxon>
        <taxon>metagenomes</taxon>
        <taxon>ecological metagenomes</taxon>
    </lineage>
</organism>
<dbReference type="InterPro" id="IPR051157">
    <property type="entry name" value="PDH/Transketolase"/>
</dbReference>
<dbReference type="Gene3D" id="3.40.50.970">
    <property type="match status" value="1"/>
</dbReference>
<dbReference type="Pfam" id="PF02780">
    <property type="entry name" value="Transketolase_C"/>
    <property type="match status" value="1"/>
</dbReference>
<dbReference type="PANTHER" id="PTHR43825">
    <property type="entry name" value="PYRUVATE DEHYDROGENASE E1 COMPONENT"/>
    <property type="match status" value="1"/>
</dbReference>
<name>X0ZY71_9ZZZZ</name>
<proteinExistence type="predicted"/>
<evidence type="ECO:0000313" key="3">
    <source>
        <dbReference type="EMBL" id="GAG74484.1"/>
    </source>
</evidence>
<feature type="non-terminal residue" evidence="3">
    <location>
        <position position="1"/>
    </location>
</feature>
<dbReference type="EMBL" id="BART01000722">
    <property type="protein sequence ID" value="GAG74484.1"/>
    <property type="molecule type" value="Genomic_DNA"/>
</dbReference>
<dbReference type="InterPro" id="IPR009014">
    <property type="entry name" value="Transketo_C/PFOR_II"/>
</dbReference>
<dbReference type="Gene3D" id="3.40.50.920">
    <property type="match status" value="1"/>
</dbReference>
<gene>
    <name evidence="3" type="ORF">S01H4_03078</name>
</gene>
<evidence type="ECO:0008006" key="4">
    <source>
        <dbReference type="Google" id="ProtNLM"/>
    </source>
</evidence>
<sequence>GGLSDFKDGPTHHSICDLAIIRSIPNMTLIVPADAIETEKAVYAVAQYIGPVYLRLSRAEVPVIFDENYKMEIGKGNLLRDGTDMTFIATGIMVARVLKAAKILEKEEKISVRVVEIHTFKPLDVDIVIRAAEETGAIVTAEEHSVIGGLAGAVAEVIAENKPIPMERIGIKDTFTESGQYNDLLEKYGMGIKHIIDAAKKVIKRKK</sequence>
<dbReference type="PANTHER" id="PTHR43825:SF1">
    <property type="entry name" value="TRANSKETOLASE-LIKE PYRIMIDINE-BINDING DOMAIN-CONTAINING PROTEIN"/>
    <property type="match status" value="1"/>
</dbReference>
<dbReference type="Pfam" id="PF02779">
    <property type="entry name" value="Transket_pyr"/>
    <property type="match status" value="1"/>
</dbReference>
<dbReference type="InterPro" id="IPR005475">
    <property type="entry name" value="Transketolase-like_Pyr-bd"/>
</dbReference>
<dbReference type="InterPro" id="IPR033248">
    <property type="entry name" value="Transketolase_C"/>
</dbReference>
<comment type="caution">
    <text evidence="3">The sequence shown here is derived from an EMBL/GenBank/DDBJ whole genome shotgun (WGS) entry which is preliminary data.</text>
</comment>
<reference evidence="3" key="1">
    <citation type="journal article" date="2014" name="Front. Microbiol.">
        <title>High frequency of phylogenetically diverse reductive dehalogenase-homologous genes in deep subseafloor sedimentary metagenomes.</title>
        <authorList>
            <person name="Kawai M."/>
            <person name="Futagami T."/>
            <person name="Toyoda A."/>
            <person name="Takaki Y."/>
            <person name="Nishi S."/>
            <person name="Hori S."/>
            <person name="Arai W."/>
            <person name="Tsubouchi T."/>
            <person name="Morono Y."/>
            <person name="Uchiyama I."/>
            <person name="Ito T."/>
            <person name="Fujiyama A."/>
            <person name="Inagaki F."/>
            <person name="Takami H."/>
        </authorList>
    </citation>
    <scope>NUCLEOTIDE SEQUENCE</scope>
    <source>
        <strain evidence="3">Expedition CK06-06</strain>
    </source>
</reference>